<reference evidence="1 2" key="1">
    <citation type="submission" date="2020-08" db="EMBL/GenBank/DDBJ databases">
        <title>Genomic Encyclopedia of Type Strains, Phase IV (KMG-V): Genome sequencing to study the core and pangenomes of soil and plant-associated prokaryotes.</title>
        <authorList>
            <person name="Whitman W."/>
        </authorList>
    </citation>
    <scope>NUCLEOTIDE SEQUENCE [LARGE SCALE GENOMIC DNA]</scope>
    <source>
        <strain evidence="1 2">SEMIA 4087</strain>
    </source>
</reference>
<protein>
    <submittedName>
        <fullName evidence="1">Uncharacterized protein</fullName>
    </submittedName>
</protein>
<gene>
    <name evidence="1" type="ORF">GGD56_003548</name>
</gene>
<evidence type="ECO:0000313" key="2">
    <source>
        <dbReference type="Proteomes" id="UP000551353"/>
    </source>
</evidence>
<evidence type="ECO:0000313" key="1">
    <source>
        <dbReference type="EMBL" id="MBB4229697.1"/>
    </source>
</evidence>
<comment type="caution">
    <text evidence="1">The sequence shown here is derived from an EMBL/GenBank/DDBJ whole genome shotgun (WGS) entry which is preliminary data.</text>
</comment>
<accession>A0ABR6IP97</accession>
<organism evidence="1 2">
    <name type="scientific">Rhizobium mongolense</name>
    <dbReference type="NCBI Taxonomy" id="57676"/>
    <lineage>
        <taxon>Bacteria</taxon>
        <taxon>Pseudomonadati</taxon>
        <taxon>Pseudomonadota</taxon>
        <taxon>Alphaproteobacteria</taxon>
        <taxon>Hyphomicrobiales</taxon>
        <taxon>Rhizobiaceae</taxon>
        <taxon>Rhizobium/Agrobacterium group</taxon>
        <taxon>Rhizobium</taxon>
    </lineage>
</organism>
<sequence>MRSSIFMVSLVSGSLGQSVFAMVTPFLDDDSGRRAMSNHQKATRAQNLSGLVVNLRTDGDGMARPSICDHPIFGEDAPGHFRFRSYPRDALQREPRAVSLQRFGPRFAYRDPFRRRRGWWHMPP</sequence>
<proteinExistence type="predicted"/>
<dbReference type="Proteomes" id="UP000551353">
    <property type="component" value="Unassembled WGS sequence"/>
</dbReference>
<name>A0ABR6IP97_9HYPH</name>
<dbReference type="EMBL" id="JACIFX010000004">
    <property type="protein sequence ID" value="MBB4229697.1"/>
    <property type="molecule type" value="Genomic_DNA"/>
</dbReference>
<keyword evidence="2" id="KW-1185">Reference proteome</keyword>